<evidence type="ECO:0000256" key="3">
    <source>
        <dbReference type="SAM" id="SignalP"/>
    </source>
</evidence>
<dbReference type="PANTHER" id="PTHR31589">
    <property type="entry name" value="PROTEIN, PUTATIVE (DUF239)-RELATED-RELATED"/>
    <property type="match status" value="1"/>
</dbReference>
<evidence type="ECO:0000313" key="5">
    <source>
        <dbReference type="EMBL" id="KAF9608450.1"/>
    </source>
</evidence>
<sequence>MSSNIVTTAILILTCFLLFGMFGLVHNDKLREEDLELNKELEILNKPAIKTFETEYGDVFDCVDIYKQPSLDHPLLRDHNKVQINPFSTYSQTKQVSSSVFKINCPIGTVPIRRTTKEDLIKANDFFDQYNAKSRPMQEGEGYYVNPGLYGDKSTRLFSLWSADGTRGCYNTRCTGFTQTGSTPLDQVFQTSKRDVNTTITLSQLKETGDWWLQFGPDQTDVGYWKKSLFNHLSNGAEHMELGGQVFPSTSDYFPQMGTGFYDGTRGCEVMHSGGLVFRHQEKKQSASSYSVKKKMMTPPPPRGPHYADLRHAPHNPDAHRDINNTQYILDDEPPKSNTTLYVCVGILVFIIVFGLLFAIYCSRRSKEKRKITNSATTVAQVNQGGFGGSGSI</sequence>
<keyword evidence="2" id="KW-0812">Transmembrane</keyword>
<evidence type="ECO:0000256" key="2">
    <source>
        <dbReference type="SAM" id="Phobius"/>
    </source>
</evidence>
<keyword evidence="6" id="KW-1185">Reference proteome</keyword>
<feature type="chain" id="PRO_5032281412" description="Neprosin PEP catalytic domain-containing protein" evidence="3">
    <location>
        <begin position="28"/>
        <end position="393"/>
    </location>
</feature>
<feature type="domain" description="Neprosin PEP catalytic" evidence="4">
    <location>
        <begin position="80"/>
        <end position="340"/>
    </location>
</feature>
<feature type="signal peptide" evidence="3">
    <location>
        <begin position="1"/>
        <end position="27"/>
    </location>
</feature>
<protein>
    <recommendedName>
        <fullName evidence="4">Neprosin PEP catalytic domain-containing protein</fullName>
    </recommendedName>
</protein>
<dbReference type="Pfam" id="PF03080">
    <property type="entry name" value="Neprosin"/>
    <property type="match status" value="1"/>
</dbReference>
<evidence type="ECO:0000259" key="4">
    <source>
        <dbReference type="PROSITE" id="PS52045"/>
    </source>
</evidence>
<dbReference type="Proteomes" id="UP000631114">
    <property type="component" value="Unassembled WGS sequence"/>
</dbReference>
<reference evidence="5 6" key="1">
    <citation type="submission" date="2020-10" db="EMBL/GenBank/DDBJ databases">
        <title>The Coptis chinensis genome and diversification of protoberbering-type alkaloids.</title>
        <authorList>
            <person name="Wang B."/>
            <person name="Shu S."/>
            <person name="Song C."/>
            <person name="Liu Y."/>
        </authorList>
    </citation>
    <scope>NUCLEOTIDE SEQUENCE [LARGE SCALE GENOMIC DNA]</scope>
    <source>
        <strain evidence="5">HL-2020</strain>
        <tissue evidence="5">Leaf</tissue>
    </source>
</reference>
<keyword evidence="2" id="KW-1133">Transmembrane helix</keyword>
<feature type="region of interest" description="Disordered" evidence="1">
    <location>
        <begin position="289"/>
        <end position="322"/>
    </location>
</feature>
<feature type="compositionally biased region" description="Basic and acidic residues" evidence="1">
    <location>
        <begin position="306"/>
        <end position="322"/>
    </location>
</feature>
<accession>A0A835HWW4</accession>
<dbReference type="EMBL" id="JADFTS010000004">
    <property type="protein sequence ID" value="KAF9608450.1"/>
    <property type="molecule type" value="Genomic_DNA"/>
</dbReference>
<gene>
    <name evidence="5" type="ORF">IFM89_009816</name>
</gene>
<keyword evidence="3" id="KW-0732">Signal</keyword>
<proteinExistence type="predicted"/>
<dbReference type="InterPro" id="IPR025521">
    <property type="entry name" value="Neprosin_propep"/>
</dbReference>
<keyword evidence="2" id="KW-0472">Membrane</keyword>
<name>A0A835HWW4_9MAGN</name>
<feature type="transmembrane region" description="Helical" evidence="2">
    <location>
        <begin position="340"/>
        <end position="362"/>
    </location>
</feature>
<evidence type="ECO:0000313" key="6">
    <source>
        <dbReference type="Proteomes" id="UP000631114"/>
    </source>
</evidence>
<dbReference type="InterPro" id="IPR004314">
    <property type="entry name" value="Neprosin"/>
</dbReference>
<dbReference type="InterPro" id="IPR053168">
    <property type="entry name" value="Glutamic_endopeptidase"/>
</dbReference>
<dbReference type="AlphaFoldDB" id="A0A835HWW4"/>
<evidence type="ECO:0000256" key="1">
    <source>
        <dbReference type="SAM" id="MobiDB-lite"/>
    </source>
</evidence>
<comment type="caution">
    <text evidence="5">The sequence shown here is derived from an EMBL/GenBank/DDBJ whole genome shotgun (WGS) entry which is preliminary data.</text>
</comment>
<dbReference type="PANTHER" id="PTHR31589:SF110">
    <property type="entry name" value="PROTEIN, PUTATIVE (DUF239)-RELATED"/>
    <property type="match status" value="1"/>
</dbReference>
<dbReference type="PROSITE" id="PS52045">
    <property type="entry name" value="NEPROSIN_PEP_CD"/>
    <property type="match status" value="1"/>
</dbReference>
<dbReference type="Pfam" id="PF14365">
    <property type="entry name" value="Neprosin_AP"/>
    <property type="match status" value="1"/>
</dbReference>
<organism evidence="5 6">
    <name type="scientific">Coptis chinensis</name>
    <dbReference type="NCBI Taxonomy" id="261450"/>
    <lineage>
        <taxon>Eukaryota</taxon>
        <taxon>Viridiplantae</taxon>
        <taxon>Streptophyta</taxon>
        <taxon>Embryophyta</taxon>
        <taxon>Tracheophyta</taxon>
        <taxon>Spermatophyta</taxon>
        <taxon>Magnoliopsida</taxon>
        <taxon>Ranunculales</taxon>
        <taxon>Ranunculaceae</taxon>
        <taxon>Coptidoideae</taxon>
        <taxon>Coptis</taxon>
    </lineage>
</organism>